<sequence length="222" mass="25641">MKKVLVFLFSFVIGLGLFFLVVERVGWEEIKETLFAFSGWKGIAILGITLLIWLVGIWKYKFVYKSQGYNFSVWSLGEILFASFTIAYLFPTTYFGGEVFKFYAIKKKFSLPWKKNLTAIAIEKLVSLSILLLFLVVGAVSFLLLSNSLLKNFGIMVLVLIGGLAIGLTIFYFKSFKKESILKWFFRFFGIENKKNHLVGDIEKEIFLFFDFRKILMWKGLG</sequence>
<organism evidence="7">
    <name type="scientific">marine sediment metagenome</name>
    <dbReference type="NCBI Taxonomy" id="412755"/>
    <lineage>
        <taxon>unclassified sequences</taxon>
        <taxon>metagenomes</taxon>
        <taxon>ecological metagenomes</taxon>
    </lineage>
</organism>
<protein>
    <recommendedName>
        <fullName evidence="8">Flippase-like domain-containing protein</fullName>
    </recommendedName>
</protein>
<feature type="transmembrane region" description="Helical" evidence="6">
    <location>
        <begin position="34"/>
        <end position="59"/>
    </location>
</feature>
<comment type="caution">
    <text evidence="7">The sequence shown here is derived from an EMBL/GenBank/DDBJ whole genome shotgun (WGS) entry which is preliminary data.</text>
</comment>
<feature type="transmembrane region" description="Helical" evidence="6">
    <location>
        <begin position="152"/>
        <end position="173"/>
    </location>
</feature>
<evidence type="ECO:0000256" key="1">
    <source>
        <dbReference type="ARBA" id="ARBA00004651"/>
    </source>
</evidence>
<evidence type="ECO:0000256" key="6">
    <source>
        <dbReference type="SAM" id="Phobius"/>
    </source>
</evidence>
<feature type="transmembrane region" description="Helical" evidence="6">
    <location>
        <begin position="125"/>
        <end position="146"/>
    </location>
</feature>
<evidence type="ECO:0000256" key="2">
    <source>
        <dbReference type="ARBA" id="ARBA00022475"/>
    </source>
</evidence>
<keyword evidence="4 6" id="KW-1133">Transmembrane helix</keyword>
<feature type="transmembrane region" description="Helical" evidence="6">
    <location>
        <begin position="79"/>
        <end position="104"/>
    </location>
</feature>
<keyword evidence="3 6" id="KW-0812">Transmembrane</keyword>
<dbReference type="InterPro" id="IPR022791">
    <property type="entry name" value="L-PG_synthase/AglD"/>
</dbReference>
<evidence type="ECO:0008006" key="8">
    <source>
        <dbReference type="Google" id="ProtNLM"/>
    </source>
</evidence>
<dbReference type="Pfam" id="PF03706">
    <property type="entry name" value="LPG_synthase_TM"/>
    <property type="match status" value="1"/>
</dbReference>
<feature type="non-terminal residue" evidence="7">
    <location>
        <position position="222"/>
    </location>
</feature>
<accession>X1L7Z4</accession>
<dbReference type="EMBL" id="BARV01003007">
    <property type="protein sequence ID" value="GAH98519.1"/>
    <property type="molecule type" value="Genomic_DNA"/>
</dbReference>
<name>X1L7Z4_9ZZZZ</name>
<gene>
    <name evidence="7" type="ORF">S06H3_07419</name>
</gene>
<proteinExistence type="predicted"/>
<evidence type="ECO:0000256" key="5">
    <source>
        <dbReference type="ARBA" id="ARBA00023136"/>
    </source>
</evidence>
<reference evidence="7" key="1">
    <citation type="journal article" date="2014" name="Front. Microbiol.">
        <title>High frequency of phylogenetically diverse reductive dehalogenase-homologous genes in deep subseafloor sedimentary metagenomes.</title>
        <authorList>
            <person name="Kawai M."/>
            <person name="Futagami T."/>
            <person name="Toyoda A."/>
            <person name="Takaki Y."/>
            <person name="Nishi S."/>
            <person name="Hori S."/>
            <person name="Arai W."/>
            <person name="Tsubouchi T."/>
            <person name="Morono Y."/>
            <person name="Uchiyama I."/>
            <person name="Ito T."/>
            <person name="Fujiyama A."/>
            <person name="Inagaki F."/>
            <person name="Takami H."/>
        </authorList>
    </citation>
    <scope>NUCLEOTIDE SEQUENCE</scope>
    <source>
        <strain evidence="7">Expedition CK06-06</strain>
    </source>
</reference>
<evidence type="ECO:0000256" key="3">
    <source>
        <dbReference type="ARBA" id="ARBA00022692"/>
    </source>
</evidence>
<comment type="subcellular location">
    <subcellularLocation>
        <location evidence="1">Cell membrane</location>
        <topology evidence="1">Multi-pass membrane protein</topology>
    </subcellularLocation>
</comment>
<dbReference type="AlphaFoldDB" id="X1L7Z4"/>
<keyword evidence="2" id="KW-1003">Cell membrane</keyword>
<feature type="transmembrane region" description="Helical" evidence="6">
    <location>
        <begin position="6"/>
        <end position="22"/>
    </location>
</feature>
<evidence type="ECO:0000313" key="7">
    <source>
        <dbReference type="EMBL" id="GAH98519.1"/>
    </source>
</evidence>
<keyword evidence="5 6" id="KW-0472">Membrane</keyword>
<evidence type="ECO:0000256" key="4">
    <source>
        <dbReference type="ARBA" id="ARBA00022989"/>
    </source>
</evidence>
<dbReference type="GO" id="GO:0005886">
    <property type="term" value="C:plasma membrane"/>
    <property type="evidence" value="ECO:0007669"/>
    <property type="project" value="UniProtKB-SubCell"/>
</dbReference>